<protein>
    <submittedName>
        <fullName evidence="8">Putative fusarubin cluster-transcription factor</fullName>
    </submittedName>
</protein>
<feature type="region of interest" description="Disordered" evidence="6">
    <location>
        <begin position="167"/>
        <end position="192"/>
    </location>
</feature>
<gene>
    <name evidence="8" type="ORF">SAMD00023353_6700210</name>
</gene>
<evidence type="ECO:0000256" key="5">
    <source>
        <dbReference type="ARBA" id="ARBA00023242"/>
    </source>
</evidence>
<keyword evidence="9" id="KW-1185">Reference proteome</keyword>
<keyword evidence="3" id="KW-0238">DNA-binding</keyword>
<evidence type="ECO:0000256" key="3">
    <source>
        <dbReference type="ARBA" id="ARBA00023125"/>
    </source>
</evidence>
<evidence type="ECO:0000256" key="2">
    <source>
        <dbReference type="ARBA" id="ARBA00023015"/>
    </source>
</evidence>
<name>A0A1W2TTD4_ROSNE</name>
<reference evidence="8" key="1">
    <citation type="submission" date="2016-03" db="EMBL/GenBank/DDBJ databases">
        <title>Draft genome sequence of Rosellinia necatrix.</title>
        <authorList>
            <person name="Kanematsu S."/>
        </authorList>
    </citation>
    <scope>NUCLEOTIDE SEQUENCE [LARGE SCALE GENOMIC DNA]</scope>
    <source>
        <strain evidence="8">W97</strain>
    </source>
</reference>
<organism evidence="8">
    <name type="scientific">Rosellinia necatrix</name>
    <name type="common">White root-rot fungus</name>
    <dbReference type="NCBI Taxonomy" id="77044"/>
    <lineage>
        <taxon>Eukaryota</taxon>
        <taxon>Fungi</taxon>
        <taxon>Dikarya</taxon>
        <taxon>Ascomycota</taxon>
        <taxon>Pezizomycotina</taxon>
        <taxon>Sordariomycetes</taxon>
        <taxon>Xylariomycetidae</taxon>
        <taxon>Xylariales</taxon>
        <taxon>Xylariaceae</taxon>
        <taxon>Rosellinia</taxon>
    </lineage>
</organism>
<dbReference type="OrthoDB" id="2328572at2759"/>
<evidence type="ECO:0000313" key="9">
    <source>
        <dbReference type="Proteomes" id="UP000054516"/>
    </source>
</evidence>
<keyword evidence="2" id="KW-0805">Transcription regulation</keyword>
<feature type="domain" description="Aflatoxin regulatory protein" evidence="7">
    <location>
        <begin position="70"/>
        <end position="169"/>
    </location>
</feature>
<dbReference type="Pfam" id="PF08493">
    <property type="entry name" value="AflR"/>
    <property type="match status" value="1"/>
</dbReference>
<evidence type="ECO:0000313" key="8">
    <source>
        <dbReference type="EMBL" id="GAP91827.2"/>
    </source>
</evidence>
<evidence type="ECO:0000256" key="1">
    <source>
        <dbReference type="ARBA" id="ARBA00022723"/>
    </source>
</evidence>
<dbReference type="GO" id="GO:0046872">
    <property type="term" value="F:metal ion binding"/>
    <property type="evidence" value="ECO:0007669"/>
    <property type="project" value="UniProtKB-KW"/>
</dbReference>
<dbReference type="InterPro" id="IPR013700">
    <property type="entry name" value="AflR"/>
</dbReference>
<dbReference type="GO" id="GO:0006355">
    <property type="term" value="P:regulation of DNA-templated transcription"/>
    <property type="evidence" value="ECO:0007669"/>
    <property type="project" value="InterPro"/>
</dbReference>
<feature type="region of interest" description="Disordered" evidence="6">
    <location>
        <begin position="42"/>
        <end position="71"/>
    </location>
</feature>
<keyword evidence="1" id="KW-0479">Metal-binding</keyword>
<dbReference type="GO" id="GO:0003677">
    <property type="term" value="F:DNA binding"/>
    <property type="evidence" value="ECO:0007669"/>
    <property type="project" value="UniProtKB-KW"/>
</dbReference>
<evidence type="ECO:0000259" key="7">
    <source>
        <dbReference type="Pfam" id="PF08493"/>
    </source>
</evidence>
<keyword evidence="5" id="KW-0539">Nucleus</keyword>
<dbReference type="EMBL" id="DF977512">
    <property type="protein sequence ID" value="GAP91827.2"/>
    <property type="molecule type" value="Genomic_DNA"/>
</dbReference>
<evidence type="ECO:0000256" key="4">
    <source>
        <dbReference type="ARBA" id="ARBA00023163"/>
    </source>
</evidence>
<dbReference type="AlphaFoldDB" id="A0A1W2TTD4"/>
<dbReference type="GO" id="GO:0005634">
    <property type="term" value="C:nucleus"/>
    <property type="evidence" value="ECO:0007669"/>
    <property type="project" value="InterPro"/>
</dbReference>
<proteinExistence type="predicted"/>
<sequence length="280" mass="31197">MSALIPLWPFGNNNGTKINVSPYTNLDIANISSHPPEADIFPVSEPAHHQTTKNRPASIEEGSPIPSTRSTHDCEAQAISILRSMQHGEMYEGATSCSTNPAQYTELNLRPGFDRVLATNKTALDSCARLMKCSCALCPHIILLHVSILSKMLFWYRIAAVDKTSPLENEAGPEGNYSRTTSQFSGDPPSPSQFRVRATNIQIRMLRLDAGDECDLQNMLLLRELRRAEKVIDELINVDRTALDENGDDIVRRSVQWSLGGISRVREELQDVIQKIKQTL</sequence>
<dbReference type="GO" id="GO:0045122">
    <property type="term" value="P:aflatoxin biosynthetic process"/>
    <property type="evidence" value="ECO:0007669"/>
    <property type="project" value="InterPro"/>
</dbReference>
<evidence type="ECO:0000256" key="6">
    <source>
        <dbReference type="SAM" id="MobiDB-lite"/>
    </source>
</evidence>
<accession>A0A1W2TTD4</accession>
<keyword evidence="4" id="KW-0804">Transcription</keyword>
<dbReference type="Proteomes" id="UP000054516">
    <property type="component" value="Unassembled WGS sequence"/>
</dbReference>